<sequence>MTGARQHADNYPGVSVEKKEGWLKHEGANSIGVSPSQFAVILNLL</sequence>
<organism evidence="1 2">
    <name type="scientific">Syntrophomonas wolfei</name>
    <dbReference type="NCBI Taxonomy" id="863"/>
    <lineage>
        <taxon>Bacteria</taxon>
        <taxon>Bacillati</taxon>
        <taxon>Bacillota</taxon>
        <taxon>Clostridia</taxon>
        <taxon>Eubacteriales</taxon>
        <taxon>Syntrophomonadaceae</taxon>
        <taxon>Syntrophomonas</taxon>
    </lineage>
</organism>
<name>A0A354YSK4_9FIRM</name>
<comment type="caution">
    <text evidence="1">The sequence shown here is derived from an EMBL/GenBank/DDBJ whole genome shotgun (WGS) entry which is preliminary data.</text>
</comment>
<dbReference type="EMBL" id="DNZF01000005">
    <property type="protein sequence ID" value="HBK52338.1"/>
    <property type="molecule type" value="Genomic_DNA"/>
</dbReference>
<protein>
    <submittedName>
        <fullName evidence="1">Uncharacterized protein</fullName>
    </submittedName>
</protein>
<evidence type="ECO:0000313" key="1">
    <source>
        <dbReference type="EMBL" id="HBK52338.1"/>
    </source>
</evidence>
<gene>
    <name evidence="1" type="ORF">DDZ44_00170</name>
</gene>
<reference evidence="1 2" key="1">
    <citation type="journal article" date="2018" name="Nat. Biotechnol.">
        <title>A standardized bacterial taxonomy based on genome phylogeny substantially revises the tree of life.</title>
        <authorList>
            <person name="Parks D.H."/>
            <person name="Chuvochina M."/>
            <person name="Waite D.W."/>
            <person name="Rinke C."/>
            <person name="Skarshewski A."/>
            <person name="Chaumeil P.A."/>
            <person name="Hugenholtz P."/>
        </authorList>
    </citation>
    <scope>NUCLEOTIDE SEQUENCE [LARGE SCALE GENOMIC DNA]</scope>
    <source>
        <strain evidence="1">UBA10948</strain>
    </source>
</reference>
<accession>A0A354YSK4</accession>
<dbReference type="Proteomes" id="UP000263273">
    <property type="component" value="Unassembled WGS sequence"/>
</dbReference>
<evidence type="ECO:0000313" key="2">
    <source>
        <dbReference type="Proteomes" id="UP000263273"/>
    </source>
</evidence>
<proteinExistence type="predicted"/>
<dbReference type="AlphaFoldDB" id="A0A354YSK4"/>